<dbReference type="AlphaFoldDB" id="K6YQ78"/>
<dbReference type="EMBL" id="BAEP01000075">
    <property type="protein sequence ID" value="GAC26156.1"/>
    <property type="molecule type" value="Genomic_DNA"/>
</dbReference>
<organism evidence="1 2">
    <name type="scientific">Paraglaciecola mesophila KMM 241</name>
    <dbReference type="NCBI Taxonomy" id="1128912"/>
    <lineage>
        <taxon>Bacteria</taxon>
        <taxon>Pseudomonadati</taxon>
        <taxon>Pseudomonadota</taxon>
        <taxon>Gammaproteobacteria</taxon>
        <taxon>Alteromonadales</taxon>
        <taxon>Alteromonadaceae</taxon>
        <taxon>Paraglaciecola</taxon>
    </lineage>
</organism>
<proteinExistence type="predicted"/>
<accession>K6YQ78</accession>
<evidence type="ECO:0000313" key="2">
    <source>
        <dbReference type="Proteomes" id="UP000006263"/>
    </source>
</evidence>
<dbReference type="Proteomes" id="UP000006263">
    <property type="component" value="Unassembled WGS sequence"/>
</dbReference>
<comment type="caution">
    <text evidence="1">The sequence shown here is derived from an EMBL/GenBank/DDBJ whole genome shotgun (WGS) entry which is preliminary data.</text>
</comment>
<protein>
    <submittedName>
        <fullName evidence="1">Uncharacterized protein</fullName>
    </submittedName>
</protein>
<evidence type="ECO:0000313" key="1">
    <source>
        <dbReference type="EMBL" id="GAC26156.1"/>
    </source>
</evidence>
<gene>
    <name evidence="1" type="ORF">GMES_3883</name>
</gene>
<reference evidence="1 2" key="1">
    <citation type="journal article" date="2017" name="Antonie Van Leeuwenhoek">
        <title>Rhizobium rhizosphaerae sp. nov., a novel species isolated from rice rhizosphere.</title>
        <authorList>
            <person name="Zhao J.J."/>
            <person name="Zhang J."/>
            <person name="Zhang R.J."/>
            <person name="Zhang C.W."/>
            <person name="Yin H.Q."/>
            <person name="Zhang X.X."/>
        </authorList>
    </citation>
    <scope>NUCLEOTIDE SEQUENCE [LARGE SCALE GENOMIC DNA]</scope>
    <source>
        <strain evidence="1 2">KMM 241</strain>
    </source>
</reference>
<name>K6YQ78_9ALTE</name>
<sequence length="46" mass="5056">MRFNNLSPQKAALQNTVRQNVALAVSFGLSVHHGESRIPKGDDITH</sequence>